<keyword evidence="1" id="KW-0472">Membrane</keyword>
<reference evidence="2 3" key="1">
    <citation type="submission" date="2019-02" db="EMBL/GenBank/DDBJ databases">
        <title>Deep-cultivation of Planctomycetes and their phenomic and genomic characterization uncovers novel biology.</title>
        <authorList>
            <person name="Wiegand S."/>
            <person name="Jogler M."/>
            <person name="Boedeker C."/>
            <person name="Pinto D."/>
            <person name="Vollmers J."/>
            <person name="Rivas-Marin E."/>
            <person name="Kohn T."/>
            <person name="Peeters S.H."/>
            <person name="Heuer A."/>
            <person name="Rast P."/>
            <person name="Oberbeckmann S."/>
            <person name="Bunk B."/>
            <person name="Jeske O."/>
            <person name="Meyerdierks A."/>
            <person name="Storesund J.E."/>
            <person name="Kallscheuer N."/>
            <person name="Luecker S."/>
            <person name="Lage O.M."/>
            <person name="Pohl T."/>
            <person name="Merkel B.J."/>
            <person name="Hornburger P."/>
            <person name="Mueller R.-W."/>
            <person name="Bruemmer F."/>
            <person name="Labrenz M."/>
            <person name="Spormann A.M."/>
            <person name="Op Den Camp H."/>
            <person name="Overmann J."/>
            <person name="Amann R."/>
            <person name="Jetten M.S.M."/>
            <person name="Mascher T."/>
            <person name="Medema M.H."/>
            <person name="Devos D.P."/>
            <person name="Kaster A.-K."/>
            <person name="Ovreas L."/>
            <person name="Rohde M."/>
            <person name="Galperin M.Y."/>
            <person name="Jogler C."/>
        </authorList>
    </citation>
    <scope>NUCLEOTIDE SEQUENCE [LARGE SCALE GENOMIC DNA]</scope>
    <source>
        <strain evidence="2 3">Pla144</strain>
    </source>
</reference>
<keyword evidence="1" id="KW-0812">Transmembrane</keyword>
<evidence type="ECO:0000313" key="3">
    <source>
        <dbReference type="Proteomes" id="UP000318437"/>
    </source>
</evidence>
<accession>A0A5C6CU80</accession>
<evidence type="ECO:0000313" key="2">
    <source>
        <dbReference type="EMBL" id="TWU28130.1"/>
    </source>
</evidence>
<proteinExistence type="predicted"/>
<feature type="transmembrane region" description="Helical" evidence="1">
    <location>
        <begin position="50"/>
        <end position="68"/>
    </location>
</feature>
<comment type="caution">
    <text evidence="2">The sequence shown here is derived from an EMBL/GenBank/DDBJ whole genome shotgun (WGS) entry which is preliminary data.</text>
</comment>
<feature type="transmembrane region" description="Helical" evidence="1">
    <location>
        <begin position="75"/>
        <end position="95"/>
    </location>
</feature>
<keyword evidence="3" id="KW-1185">Reference proteome</keyword>
<dbReference type="EMBL" id="SJPS01000002">
    <property type="protein sequence ID" value="TWU28130.1"/>
    <property type="molecule type" value="Genomic_DNA"/>
</dbReference>
<dbReference type="AlphaFoldDB" id="A0A5C6CU80"/>
<evidence type="ECO:0000256" key="1">
    <source>
        <dbReference type="SAM" id="Phobius"/>
    </source>
</evidence>
<organism evidence="2 3">
    <name type="scientific">Bythopirellula polymerisocia</name>
    <dbReference type="NCBI Taxonomy" id="2528003"/>
    <lineage>
        <taxon>Bacteria</taxon>
        <taxon>Pseudomonadati</taxon>
        <taxon>Planctomycetota</taxon>
        <taxon>Planctomycetia</taxon>
        <taxon>Pirellulales</taxon>
        <taxon>Lacipirellulaceae</taxon>
        <taxon>Bythopirellula</taxon>
    </lineage>
</organism>
<gene>
    <name evidence="2" type="ORF">Pla144_14170</name>
</gene>
<dbReference type="Proteomes" id="UP000318437">
    <property type="component" value="Unassembled WGS sequence"/>
</dbReference>
<protein>
    <recommendedName>
        <fullName evidence="4">SPW repeat protein</fullName>
    </recommendedName>
</protein>
<dbReference type="RefSeq" id="WP_146449278.1">
    <property type="nucleotide sequence ID" value="NZ_SJPS01000002.1"/>
</dbReference>
<keyword evidence="1" id="KW-1133">Transmembrane helix</keyword>
<feature type="transmembrane region" description="Helical" evidence="1">
    <location>
        <begin position="101"/>
        <end position="117"/>
    </location>
</feature>
<dbReference type="OrthoDB" id="9840683at2"/>
<evidence type="ECO:0008006" key="4">
    <source>
        <dbReference type="Google" id="ProtNLM"/>
    </source>
</evidence>
<feature type="transmembrane region" description="Helical" evidence="1">
    <location>
        <begin position="15"/>
        <end position="35"/>
    </location>
</feature>
<sequence>MNTKLQNQQVSTTQLLRWGAEVSGVILFVGWLGFVCGELVKTNEMPAKEAFYGAAALVLIFAGYALLWRHALTGSVLVFLGTVGFFAIGWITTGILPGLDALWFAIPGVLALLAWNFDRRGGDTSP</sequence>
<name>A0A5C6CU80_9BACT</name>